<reference evidence="1 2" key="1">
    <citation type="submission" date="2024-09" db="EMBL/GenBank/DDBJ databases">
        <authorList>
            <person name="Sun Q."/>
            <person name="Mori K."/>
        </authorList>
    </citation>
    <scope>NUCLEOTIDE SEQUENCE [LARGE SCALE GENOMIC DNA]</scope>
    <source>
        <strain evidence="1 2">CCM 7538</strain>
    </source>
</reference>
<evidence type="ECO:0008006" key="3">
    <source>
        <dbReference type="Google" id="ProtNLM"/>
    </source>
</evidence>
<accession>A0ABV6HXI6</accession>
<keyword evidence="2" id="KW-1185">Reference proteome</keyword>
<evidence type="ECO:0000313" key="1">
    <source>
        <dbReference type="EMBL" id="MFC0323577.1"/>
    </source>
</evidence>
<proteinExistence type="predicted"/>
<sequence length="57" mass="5865">MKSKIGSLILFAMIGLTGCAELSNLAETAKDSAISRAKMEASAKASEATGKILGSKY</sequence>
<dbReference type="PROSITE" id="PS51257">
    <property type="entry name" value="PROKAR_LIPOPROTEIN"/>
    <property type="match status" value="1"/>
</dbReference>
<comment type="caution">
    <text evidence="1">The sequence shown here is derived from an EMBL/GenBank/DDBJ whole genome shotgun (WGS) entry which is preliminary data.</text>
</comment>
<organism evidence="1 2">
    <name type="scientific">Gallibacterium melopsittaci</name>
    <dbReference type="NCBI Taxonomy" id="516063"/>
    <lineage>
        <taxon>Bacteria</taxon>
        <taxon>Pseudomonadati</taxon>
        <taxon>Pseudomonadota</taxon>
        <taxon>Gammaproteobacteria</taxon>
        <taxon>Pasteurellales</taxon>
        <taxon>Pasteurellaceae</taxon>
        <taxon>Gallibacterium</taxon>
    </lineage>
</organism>
<name>A0ABV6HXI6_9PAST</name>
<evidence type="ECO:0000313" key="2">
    <source>
        <dbReference type="Proteomes" id="UP001589769"/>
    </source>
</evidence>
<protein>
    <recommendedName>
        <fullName evidence="3">Lipoprotein</fullName>
    </recommendedName>
</protein>
<dbReference type="Proteomes" id="UP001589769">
    <property type="component" value="Unassembled WGS sequence"/>
</dbReference>
<gene>
    <name evidence="1" type="ORF">ACFFHT_08425</name>
</gene>
<dbReference type="EMBL" id="JBHLWA010000038">
    <property type="protein sequence ID" value="MFC0323577.1"/>
    <property type="molecule type" value="Genomic_DNA"/>
</dbReference>
<dbReference type="RefSeq" id="WP_382375261.1">
    <property type="nucleotide sequence ID" value="NZ_JBHLWA010000038.1"/>
</dbReference>